<organism evidence="1">
    <name type="scientific">marine sediment metagenome</name>
    <dbReference type="NCBI Taxonomy" id="412755"/>
    <lineage>
        <taxon>unclassified sequences</taxon>
        <taxon>metagenomes</taxon>
        <taxon>ecological metagenomes</taxon>
    </lineage>
</organism>
<accession>A0A0F9VVU9</accession>
<comment type="caution">
    <text evidence="1">The sequence shown here is derived from an EMBL/GenBank/DDBJ whole genome shotgun (WGS) entry which is preliminary data.</text>
</comment>
<proteinExistence type="predicted"/>
<protein>
    <submittedName>
        <fullName evidence="1">Uncharacterized protein</fullName>
    </submittedName>
</protein>
<name>A0A0F9VVU9_9ZZZZ</name>
<dbReference type="AlphaFoldDB" id="A0A0F9VVU9"/>
<gene>
    <name evidence="1" type="ORF">LCGC14_0358510</name>
</gene>
<dbReference type="EMBL" id="LAZR01000276">
    <property type="protein sequence ID" value="KKN77576.1"/>
    <property type="molecule type" value="Genomic_DNA"/>
</dbReference>
<evidence type="ECO:0000313" key="1">
    <source>
        <dbReference type="EMBL" id="KKN77576.1"/>
    </source>
</evidence>
<reference evidence="1" key="1">
    <citation type="journal article" date="2015" name="Nature">
        <title>Complex archaea that bridge the gap between prokaryotes and eukaryotes.</title>
        <authorList>
            <person name="Spang A."/>
            <person name="Saw J.H."/>
            <person name="Jorgensen S.L."/>
            <person name="Zaremba-Niedzwiedzka K."/>
            <person name="Martijn J."/>
            <person name="Lind A.E."/>
            <person name="van Eijk R."/>
            <person name="Schleper C."/>
            <person name="Guy L."/>
            <person name="Ettema T.J."/>
        </authorList>
    </citation>
    <scope>NUCLEOTIDE SEQUENCE</scope>
</reference>
<sequence>MNRRNLIKAWLVGLCTLFLPKGKSWACPDEPQELHPGQIWENVDHLFNCPEGIDFPCVLLSRDKHEDGNTYWKCGEFMRWEFGATERFFTDEEVRLFKYRGHIFDHIKKRERTER</sequence>